<protein>
    <submittedName>
        <fullName evidence="1">10938_t:CDS:1</fullName>
    </submittedName>
</protein>
<comment type="caution">
    <text evidence="1">The sequence shown here is derived from an EMBL/GenBank/DDBJ whole genome shotgun (WGS) entry which is preliminary data.</text>
</comment>
<reference evidence="1" key="1">
    <citation type="submission" date="2021-06" db="EMBL/GenBank/DDBJ databases">
        <authorList>
            <person name="Kallberg Y."/>
            <person name="Tangrot J."/>
            <person name="Rosling A."/>
        </authorList>
    </citation>
    <scope>NUCLEOTIDE SEQUENCE</scope>
    <source>
        <strain evidence="1">IL203A</strain>
    </source>
</reference>
<organism evidence="1 2">
    <name type="scientific">Dentiscutata heterogama</name>
    <dbReference type="NCBI Taxonomy" id="1316150"/>
    <lineage>
        <taxon>Eukaryota</taxon>
        <taxon>Fungi</taxon>
        <taxon>Fungi incertae sedis</taxon>
        <taxon>Mucoromycota</taxon>
        <taxon>Glomeromycotina</taxon>
        <taxon>Glomeromycetes</taxon>
        <taxon>Diversisporales</taxon>
        <taxon>Gigasporaceae</taxon>
        <taxon>Dentiscutata</taxon>
    </lineage>
</organism>
<name>A0ACA9QFE6_9GLOM</name>
<proteinExistence type="predicted"/>
<gene>
    <name evidence="1" type="ORF">DHETER_LOCUS14518</name>
</gene>
<feature type="non-terminal residue" evidence="1">
    <location>
        <position position="182"/>
    </location>
</feature>
<accession>A0ACA9QFE6</accession>
<evidence type="ECO:0000313" key="2">
    <source>
        <dbReference type="Proteomes" id="UP000789702"/>
    </source>
</evidence>
<dbReference type="Proteomes" id="UP000789702">
    <property type="component" value="Unassembled WGS sequence"/>
</dbReference>
<keyword evidence="2" id="KW-1185">Reference proteome</keyword>
<dbReference type="EMBL" id="CAJVPU010045127">
    <property type="protein sequence ID" value="CAG8748979.1"/>
    <property type="molecule type" value="Genomic_DNA"/>
</dbReference>
<evidence type="ECO:0000313" key="1">
    <source>
        <dbReference type="EMBL" id="CAG8748979.1"/>
    </source>
</evidence>
<sequence>MENRTLLWSAYFFSRVVCVKNWQTPSYTQHLVAIAPMLCIDIFPNFWICWFSLTNINGIWHNDSNTNPGRPVTTSHFGYISNLYQIALFDKHDKLINYYITVDENDQNLIKKHKWYLTNEIVVNENGVALTEFLINDSINDDDKSIFKVVNKDYSIQESQIYALIIEIENFSIFDKPLNIFT</sequence>